<dbReference type="Proteomes" id="UP000192769">
    <property type="component" value="Unassembled WGS sequence"/>
</dbReference>
<feature type="domain" description="Methyltransferase FkbM" evidence="1">
    <location>
        <begin position="193"/>
        <end position="340"/>
    </location>
</feature>
<evidence type="ECO:0000259" key="1">
    <source>
        <dbReference type="Pfam" id="PF05050"/>
    </source>
</evidence>
<gene>
    <name evidence="2" type="ORF">B2J69_10340</name>
</gene>
<evidence type="ECO:0000313" key="2">
    <source>
        <dbReference type="EMBL" id="OQP33965.1"/>
    </source>
</evidence>
<dbReference type="Pfam" id="PF05050">
    <property type="entry name" value="Methyltransf_21"/>
    <property type="match status" value="1"/>
</dbReference>
<protein>
    <recommendedName>
        <fullName evidence="1">Methyltransferase FkbM domain-containing protein</fullName>
    </recommendedName>
</protein>
<dbReference type="RefSeq" id="WP_081139129.1">
    <property type="nucleotide sequence ID" value="NZ_MWUE01000015.1"/>
</dbReference>
<dbReference type="InterPro" id="IPR006342">
    <property type="entry name" value="FkbM_mtfrase"/>
</dbReference>
<dbReference type="PANTHER" id="PTHR34203">
    <property type="entry name" value="METHYLTRANSFERASE, FKBM FAMILY PROTEIN"/>
    <property type="match status" value="1"/>
</dbReference>
<dbReference type="Gene3D" id="3.40.50.150">
    <property type="entry name" value="Vaccinia Virus protein VP39"/>
    <property type="match status" value="1"/>
</dbReference>
<accession>A0A1V9DJK8</accession>
<reference evidence="2 3" key="1">
    <citation type="submission" date="2017-02" db="EMBL/GenBank/DDBJ databases">
        <title>Whole genome shotgun sequence of Pantoea agglomerans strain AS1 isolated from a cycad, Zamia floridana in Central Florida, USA.</title>
        <authorList>
            <person name="Lata P."/>
            <person name="Govindarajan S."/>
            <person name="Qi F."/>
            <person name="Li J.-L."/>
            <person name="Maurya S.K."/>
            <person name="Sahoo M.K."/>
        </authorList>
    </citation>
    <scope>NUCLEOTIDE SEQUENCE [LARGE SCALE GENOMIC DNA]</scope>
    <source>
        <strain evidence="2 3">AS1</strain>
    </source>
</reference>
<dbReference type="PANTHER" id="PTHR34203:SF15">
    <property type="entry name" value="SLL1173 PROTEIN"/>
    <property type="match status" value="1"/>
</dbReference>
<dbReference type="InterPro" id="IPR052514">
    <property type="entry name" value="SAM-dependent_MTase"/>
</dbReference>
<name>A0A1V9DJK8_9GAMM</name>
<proteinExistence type="predicted"/>
<dbReference type="OrthoDB" id="5329963at2"/>
<dbReference type="InterPro" id="IPR029063">
    <property type="entry name" value="SAM-dependent_MTases_sf"/>
</dbReference>
<dbReference type="SUPFAM" id="SSF53335">
    <property type="entry name" value="S-adenosyl-L-methionine-dependent methyltransferases"/>
    <property type="match status" value="1"/>
</dbReference>
<keyword evidence="3" id="KW-1185">Reference proteome</keyword>
<evidence type="ECO:0000313" key="3">
    <source>
        <dbReference type="Proteomes" id="UP000192769"/>
    </source>
</evidence>
<dbReference type="AlphaFoldDB" id="A0A1V9DJK8"/>
<sequence>MSFMSLINQDSNIFIHSLALMKKNGYPIVLTGAGCLAQMTLDFMDREALNVNHIAVNDAWLTTETRLNGRQVESLESLASLPTPHNYIVALQYVTPELRALLAKNGAEVLIFDPSFIGVNTCDYLTYEYVDKHQHAFASLYEQLGDDRSRQTLIAFLNQRISARHGAYADVFEPIHYFPADLITFKENEIFIDCGAYNGDSIAAFLKALRSQGISQAAGIIAFEPDEKNYQALVKNTASVPNCRNVKKGVWSSDTTLYFSSGLALSSKLSEQVTEESIELAALDSIVKDEKVTFIKMDVEGAELEALKGASHILQNHRPVLAISVYHKPDDLLAIPAYIQSVNENYRFYLRAHHPLHAFELVLYALPA</sequence>
<organism evidence="2 3">
    <name type="scientific">Pantoea latae</name>
    <dbReference type="NCBI Taxonomy" id="1964541"/>
    <lineage>
        <taxon>Bacteria</taxon>
        <taxon>Pseudomonadati</taxon>
        <taxon>Pseudomonadota</taxon>
        <taxon>Gammaproteobacteria</taxon>
        <taxon>Enterobacterales</taxon>
        <taxon>Erwiniaceae</taxon>
        <taxon>Pantoea</taxon>
    </lineage>
</organism>
<comment type="caution">
    <text evidence="2">The sequence shown here is derived from an EMBL/GenBank/DDBJ whole genome shotgun (WGS) entry which is preliminary data.</text>
</comment>
<dbReference type="EMBL" id="MWUE01000015">
    <property type="protein sequence ID" value="OQP33965.1"/>
    <property type="molecule type" value="Genomic_DNA"/>
</dbReference>
<dbReference type="NCBIfam" id="TIGR01444">
    <property type="entry name" value="fkbM_fam"/>
    <property type="match status" value="1"/>
</dbReference>